<keyword evidence="1" id="KW-0472">Membrane</keyword>
<feature type="transmembrane region" description="Helical" evidence="1">
    <location>
        <begin position="15"/>
        <end position="37"/>
    </location>
</feature>
<name>A0A6N7XU40_9FIRM</name>
<accession>A0A6N7XU40</accession>
<keyword evidence="1" id="KW-1133">Transmembrane helix</keyword>
<comment type="caution">
    <text evidence="2">The sequence shown here is derived from an EMBL/GenBank/DDBJ whole genome shotgun (WGS) entry which is preliminary data.</text>
</comment>
<keyword evidence="3" id="KW-1185">Reference proteome</keyword>
<dbReference type="AlphaFoldDB" id="A0A6N7XU40"/>
<evidence type="ECO:0000313" key="3">
    <source>
        <dbReference type="Proteomes" id="UP000469523"/>
    </source>
</evidence>
<dbReference type="RefSeq" id="WP_154439366.1">
    <property type="nucleotide sequence ID" value="NZ_VUNQ01000009.1"/>
</dbReference>
<sequence>MIIDNKGRIFGKISIIDVLFILIGLFLGALVLFKLGFISNNQGSIISKNKVEVVFYQEEVNNFSSDNVHIGDPASEALQNVSFGTVTDIKIGKSVSWDSTVEGKQFSSPREGYSSIYISMEADGTLGPNGINLGGSTYYIGQTITLRAGNSIFYGKIHSADKI</sequence>
<keyword evidence="1" id="KW-0812">Transmembrane</keyword>
<dbReference type="InterPro" id="IPR025480">
    <property type="entry name" value="DUF4330"/>
</dbReference>
<organism evidence="2 3">
    <name type="scientific">Tissierella pigra</name>
    <dbReference type="NCBI Taxonomy" id="2607614"/>
    <lineage>
        <taxon>Bacteria</taxon>
        <taxon>Bacillati</taxon>
        <taxon>Bacillota</taxon>
        <taxon>Tissierellia</taxon>
        <taxon>Tissierellales</taxon>
        <taxon>Tissierellaceae</taxon>
        <taxon>Tissierella</taxon>
    </lineage>
</organism>
<dbReference type="Pfam" id="PF14221">
    <property type="entry name" value="DUF4330"/>
    <property type="match status" value="1"/>
</dbReference>
<dbReference type="EMBL" id="VUNQ01000009">
    <property type="protein sequence ID" value="MSU00943.1"/>
    <property type="molecule type" value="Genomic_DNA"/>
</dbReference>
<protein>
    <submittedName>
        <fullName evidence="2">DUF4330 domain-containing protein</fullName>
    </submittedName>
</protein>
<gene>
    <name evidence="2" type="ORF">FYJ83_05625</name>
</gene>
<evidence type="ECO:0000256" key="1">
    <source>
        <dbReference type="SAM" id="Phobius"/>
    </source>
</evidence>
<dbReference type="Proteomes" id="UP000469523">
    <property type="component" value="Unassembled WGS sequence"/>
</dbReference>
<evidence type="ECO:0000313" key="2">
    <source>
        <dbReference type="EMBL" id="MSU00943.1"/>
    </source>
</evidence>
<reference evidence="2 3" key="1">
    <citation type="submission" date="2019-09" db="EMBL/GenBank/DDBJ databases">
        <title>In-depth cultivation of the pig gut microbiome towards novel bacterial diversity and tailored functional studies.</title>
        <authorList>
            <person name="Wylensek D."/>
            <person name="Hitch T.C.A."/>
            <person name="Clavel T."/>
        </authorList>
    </citation>
    <scope>NUCLEOTIDE SEQUENCE [LARGE SCALE GENOMIC DNA]</scope>
    <source>
        <strain evidence="2 3">WCA3-693-APC-4?</strain>
    </source>
</reference>
<proteinExistence type="predicted"/>